<dbReference type="PROSITE" id="PS50290">
    <property type="entry name" value="PI3_4_KINASE_3"/>
    <property type="match status" value="1"/>
</dbReference>
<evidence type="ECO:0000256" key="3">
    <source>
        <dbReference type="ARBA" id="ARBA00022679"/>
    </source>
</evidence>
<dbReference type="PANTHER" id="PTHR45800:SF12">
    <property type="entry name" value="1-PHOSPHATIDYLINOSITOL 4-KINASE"/>
    <property type="match status" value="1"/>
</dbReference>
<evidence type="ECO:0000259" key="7">
    <source>
        <dbReference type="PROSITE" id="PS50290"/>
    </source>
</evidence>
<name>B9SIY1_RICCO</name>
<evidence type="ECO:0000256" key="4">
    <source>
        <dbReference type="ARBA" id="ARBA00022741"/>
    </source>
</evidence>
<dbReference type="EC" id="2.7.1.67" evidence="2"/>
<dbReference type="GO" id="GO:0004430">
    <property type="term" value="F:1-phosphatidylinositol 4-kinase activity"/>
    <property type="evidence" value="ECO:0007669"/>
    <property type="project" value="UniProtKB-EC"/>
</dbReference>
<sequence>MHRSSSTPCLSPIGRDLQQSDKSGPIEILGFSDHFARVKELVKELVKAMRIGVDPIPVCSELGGAYYFRNCQGDNVAVVKPTDEEPYAPNNPKGFVGKALGQPGLKRSVRVGETGFREVAAYLLDYDHFANVPSTALVKVTHSIFNVNDGQFIPHDIDASDHGTSSFPIDAVHRIVILDIRILNTDRHAGNLLIKKLDRFGRFGQVELVPIDPGLCLPQSLEDPYFEWIHWLQASIPFSEDELVYIDCLDPFQDCKMLQRELPMIREACLRVLIICTVFLKEAAAFGPCLAEIGDMMSREFRGHEEEPSELELICIQARSLLGETEYSSYEVNTGDSDIDCEREDLDFTLNMGDKLAVKSLYLWSAGGNGVTPLSKLVERWRRSRR</sequence>
<evidence type="ECO:0000313" key="8">
    <source>
        <dbReference type="EMBL" id="EEF36470.1"/>
    </source>
</evidence>
<feature type="domain" description="PI3K/PI4K catalytic" evidence="7">
    <location>
        <begin position="52"/>
        <end position="330"/>
    </location>
</feature>
<dbReference type="EMBL" id="EQ973977">
    <property type="protein sequence ID" value="EEF36470.1"/>
    <property type="molecule type" value="Genomic_DNA"/>
</dbReference>
<protein>
    <recommendedName>
        <fullName evidence="2">1-phosphatidylinositol 4-kinase</fullName>
        <ecNumber evidence="2">2.7.1.67</ecNumber>
    </recommendedName>
</protein>
<dbReference type="InterPro" id="IPR044571">
    <property type="entry name" value="P4KG1-8"/>
</dbReference>
<gene>
    <name evidence="8" type="ORF">RCOM_0791540</name>
</gene>
<keyword evidence="3" id="KW-0808">Transferase</keyword>
<evidence type="ECO:0000256" key="2">
    <source>
        <dbReference type="ARBA" id="ARBA00012169"/>
    </source>
</evidence>
<keyword evidence="9" id="KW-1185">Reference proteome</keyword>
<dbReference type="eggNOG" id="KOG2381">
    <property type="taxonomic scope" value="Eukaryota"/>
</dbReference>
<evidence type="ECO:0000313" key="9">
    <source>
        <dbReference type="Proteomes" id="UP000008311"/>
    </source>
</evidence>
<dbReference type="Pfam" id="PF00454">
    <property type="entry name" value="PI3_PI4_kinase"/>
    <property type="match status" value="1"/>
</dbReference>
<dbReference type="InParanoid" id="B9SIY1"/>
<evidence type="ECO:0000256" key="6">
    <source>
        <dbReference type="ARBA" id="ARBA00022840"/>
    </source>
</evidence>
<dbReference type="AlphaFoldDB" id="B9SIY1"/>
<keyword evidence="4" id="KW-0547">Nucleotide-binding</keyword>
<keyword evidence="5" id="KW-0418">Kinase</keyword>
<dbReference type="PANTHER" id="PTHR45800">
    <property type="entry name" value="PHOSPHATIDYLINOSITOL 4-KINASE GAMMA"/>
    <property type="match status" value="1"/>
</dbReference>
<dbReference type="GO" id="GO:0005524">
    <property type="term" value="F:ATP binding"/>
    <property type="evidence" value="ECO:0007669"/>
    <property type="project" value="UniProtKB-KW"/>
</dbReference>
<comment type="similarity">
    <text evidence="1">Belongs to the PI3/PI4-kinase family. Type II PI4K subfamily.</text>
</comment>
<dbReference type="InterPro" id="IPR000403">
    <property type="entry name" value="PI3/4_kinase_cat_dom"/>
</dbReference>
<evidence type="ECO:0000256" key="5">
    <source>
        <dbReference type="ARBA" id="ARBA00022777"/>
    </source>
</evidence>
<evidence type="ECO:0000256" key="1">
    <source>
        <dbReference type="ARBA" id="ARBA00008941"/>
    </source>
</evidence>
<proteinExistence type="inferred from homology"/>
<dbReference type="Proteomes" id="UP000008311">
    <property type="component" value="Unassembled WGS sequence"/>
</dbReference>
<reference evidence="9" key="1">
    <citation type="journal article" date="2010" name="Nat. Biotechnol.">
        <title>Draft genome sequence of the oilseed species Ricinus communis.</title>
        <authorList>
            <person name="Chan A.P."/>
            <person name="Crabtree J."/>
            <person name="Zhao Q."/>
            <person name="Lorenzi H."/>
            <person name="Orvis J."/>
            <person name="Puiu D."/>
            <person name="Melake-Berhan A."/>
            <person name="Jones K.M."/>
            <person name="Redman J."/>
            <person name="Chen G."/>
            <person name="Cahoon E.B."/>
            <person name="Gedil M."/>
            <person name="Stanke M."/>
            <person name="Haas B.J."/>
            <person name="Wortman J.R."/>
            <person name="Fraser-Liggett C.M."/>
            <person name="Ravel J."/>
            <person name="Rabinowicz P.D."/>
        </authorList>
    </citation>
    <scope>NUCLEOTIDE SEQUENCE [LARGE SCALE GENOMIC DNA]</scope>
    <source>
        <strain evidence="9">cv. Hale</strain>
    </source>
</reference>
<accession>B9SIY1</accession>
<organism evidence="8 9">
    <name type="scientific">Ricinus communis</name>
    <name type="common">Castor bean</name>
    <dbReference type="NCBI Taxonomy" id="3988"/>
    <lineage>
        <taxon>Eukaryota</taxon>
        <taxon>Viridiplantae</taxon>
        <taxon>Streptophyta</taxon>
        <taxon>Embryophyta</taxon>
        <taxon>Tracheophyta</taxon>
        <taxon>Spermatophyta</taxon>
        <taxon>Magnoliopsida</taxon>
        <taxon>eudicotyledons</taxon>
        <taxon>Gunneridae</taxon>
        <taxon>Pentapetalae</taxon>
        <taxon>rosids</taxon>
        <taxon>fabids</taxon>
        <taxon>Malpighiales</taxon>
        <taxon>Euphorbiaceae</taxon>
        <taxon>Acalyphoideae</taxon>
        <taxon>Acalypheae</taxon>
        <taxon>Ricinus</taxon>
    </lineage>
</organism>
<keyword evidence="6" id="KW-0067">ATP-binding</keyword>